<dbReference type="AlphaFoldDB" id="A0A8B6H1D7"/>
<accession>A0A8B6H1D7</accession>
<feature type="chain" id="PRO_5032964449" description="Fucolectin tachylectin-4 pentraxin-1 domain-containing protein" evidence="9">
    <location>
        <begin position="18"/>
        <end position="225"/>
    </location>
</feature>
<dbReference type="GO" id="GO:0042806">
    <property type="term" value="F:fucose binding"/>
    <property type="evidence" value="ECO:0007669"/>
    <property type="project" value="UniProtKB-ARBA"/>
</dbReference>
<comment type="caution">
    <text evidence="11">The sequence shown here is derived from an EMBL/GenBank/DDBJ whole genome shotgun (WGS) entry which is preliminary data.</text>
</comment>
<keyword evidence="5" id="KW-0430">Lectin</keyword>
<keyword evidence="4" id="KW-0479">Metal-binding</keyword>
<comment type="subunit">
    <text evidence="3">Homotrimer.</text>
</comment>
<dbReference type="SUPFAM" id="SSF49785">
    <property type="entry name" value="Galactose-binding domain-like"/>
    <property type="match status" value="1"/>
</dbReference>
<dbReference type="GO" id="GO:0046872">
    <property type="term" value="F:metal ion binding"/>
    <property type="evidence" value="ECO:0007669"/>
    <property type="project" value="UniProtKB-KW"/>
</dbReference>
<evidence type="ECO:0000256" key="3">
    <source>
        <dbReference type="ARBA" id="ARBA00011233"/>
    </source>
</evidence>
<dbReference type="Gene3D" id="2.60.120.260">
    <property type="entry name" value="Galactose-binding domain-like"/>
    <property type="match status" value="1"/>
</dbReference>
<evidence type="ECO:0000256" key="9">
    <source>
        <dbReference type="SAM" id="SignalP"/>
    </source>
</evidence>
<evidence type="ECO:0000256" key="1">
    <source>
        <dbReference type="ARBA" id="ARBA00002219"/>
    </source>
</evidence>
<keyword evidence="7" id="KW-1015">Disulfide bond</keyword>
<keyword evidence="12" id="KW-1185">Reference proteome</keyword>
<dbReference type="SMART" id="SM00607">
    <property type="entry name" value="FTP"/>
    <property type="match status" value="1"/>
</dbReference>
<keyword evidence="9" id="KW-0732">Signal</keyword>
<evidence type="ECO:0000256" key="6">
    <source>
        <dbReference type="ARBA" id="ARBA00022837"/>
    </source>
</evidence>
<dbReference type="GO" id="GO:0001868">
    <property type="term" value="P:regulation of complement activation, lectin pathway"/>
    <property type="evidence" value="ECO:0007669"/>
    <property type="project" value="UniProtKB-ARBA"/>
</dbReference>
<evidence type="ECO:0000256" key="5">
    <source>
        <dbReference type="ARBA" id="ARBA00022734"/>
    </source>
</evidence>
<feature type="domain" description="Fucolectin tachylectin-4 pentraxin-1" evidence="10">
    <location>
        <begin position="81"/>
        <end position="221"/>
    </location>
</feature>
<feature type="coiled-coil region" evidence="8">
    <location>
        <begin position="35"/>
        <end position="62"/>
    </location>
</feature>
<keyword evidence="6" id="KW-0106">Calcium</keyword>
<comment type="function">
    <text evidence="1">Acts as a defensive agent. Recognizes blood group fucosylated oligosaccharides including A, B, H and Lewis B-type antigens. Does not recognize Lewis A antigen and has low affinity for monovalent haptens.</text>
</comment>
<protein>
    <recommendedName>
        <fullName evidence="10">Fucolectin tachylectin-4 pentraxin-1 domain-containing protein</fullName>
    </recommendedName>
</protein>
<name>A0A8B6H1D7_MYTGA</name>
<proteinExistence type="inferred from homology"/>
<dbReference type="OrthoDB" id="6137108at2759"/>
<dbReference type="GO" id="GO:0010185">
    <property type="term" value="P:regulation of cellular defense response"/>
    <property type="evidence" value="ECO:0007669"/>
    <property type="project" value="UniProtKB-ARBA"/>
</dbReference>
<dbReference type="InterPro" id="IPR006585">
    <property type="entry name" value="FTP1"/>
</dbReference>
<dbReference type="Pfam" id="PF22633">
    <property type="entry name" value="F5_F8_type_C_2"/>
    <property type="match status" value="1"/>
</dbReference>
<comment type="similarity">
    <text evidence="2">Belongs to the fucolectin family.</text>
</comment>
<dbReference type="Proteomes" id="UP000596742">
    <property type="component" value="Unassembled WGS sequence"/>
</dbReference>
<evidence type="ECO:0000256" key="4">
    <source>
        <dbReference type="ARBA" id="ARBA00022723"/>
    </source>
</evidence>
<organism evidence="11 12">
    <name type="scientific">Mytilus galloprovincialis</name>
    <name type="common">Mediterranean mussel</name>
    <dbReference type="NCBI Taxonomy" id="29158"/>
    <lineage>
        <taxon>Eukaryota</taxon>
        <taxon>Metazoa</taxon>
        <taxon>Spiralia</taxon>
        <taxon>Lophotrochozoa</taxon>
        <taxon>Mollusca</taxon>
        <taxon>Bivalvia</taxon>
        <taxon>Autobranchia</taxon>
        <taxon>Pteriomorphia</taxon>
        <taxon>Mytilida</taxon>
        <taxon>Mytiloidea</taxon>
        <taxon>Mytilidae</taxon>
        <taxon>Mytilinae</taxon>
        <taxon>Mytilus</taxon>
    </lineage>
</organism>
<dbReference type="InterPro" id="IPR051941">
    <property type="entry name" value="BG_Antigen-Binding_Lectin"/>
</dbReference>
<dbReference type="EMBL" id="UYJE01009284">
    <property type="protein sequence ID" value="VDI72051.1"/>
    <property type="molecule type" value="Genomic_DNA"/>
</dbReference>
<gene>
    <name evidence="11" type="ORF">MGAL_10B063583</name>
</gene>
<evidence type="ECO:0000259" key="10">
    <source>
        <dbReference type="SMART" id="SM00607"/>
    </source>
</evidence>
<evidence type="ECO:0000313" key="12">
    <source>
        <dbReference type="Proteomes" id="UP000596742"/>
    </source>
</evidence>
<evidence type="ECO:0000256" key="2">
    <source>
        <dbReference type="ARBA" id="ARBA00010147"/>
    </source>
</evidence>
<evidence type="ECO:0000256" key="8">
    <source>
        <dbReference type="SAM" id="Coils"/>
    </source>
</evidence>
<dbReference type="PANTHER" id="PTHR45713">
    <property type="entry name" value="FTP DOMAIN-CONTAINING PROTEIN"/>
    <property type="match status" value="1"/>
</dbReference>
<sequence length="225" mass="25846">MQQVVFIITYCVCFMSACQITISGGKFHSNVCKGYQRLESKVDTLTAKLDRSLDMLKKINEQTKDLFYYSVIDRRPNNGVIRNVALNKKIQQSSWLANTRSWGNYICCAVEYANDGNATTFSHTNKDNYPYLWIDLGRVYDIKRIEIINRSESYGERLHDVDITVGRTLNELSLCAHYKGPGKIGEHLIFHCSQQMSGRYVKVTIKAKEYLQLSEVMVFAPEISE</sequence>
<dbReference type="PANTHER" id="PTHR45713:SF15">
    <property type="entry name" value="F5_8 TYPE C DOMAIN-CONTAINING PROTEIN"/>
    <property type="match status" value="1"/>
</dbReference>
<feature type="signal peptide" evidence="9">
    <location>
        <begin position="1"/>
        <end position="17"/>
    </location>
</feature>
<keyword evidence="8" id="KW-0175">Coiled coil</keyword>
<evidence type="ECO:0000313" key="11">
    <source>
        <dbReference type="EMBL" id="VDI72051.1"/>
    </source>
</evidence>
<reference evidence="11" key="1">
    <citation type="submission" date="2018-11" db="EMBL/GenBank/DDBJ databases">
        <authorList>
            <person name="Alioto T."/>
            <person name="Alioto T."/>
        </authorList>
    </citation>
    <scope>NUCLEOTIDE SEQUENCE</scope>
</reference>
<dbReference type="InterPro" id="IPR008979">
    <property type="entry name" value="Galactose-bd-like_sf"/>
</dbReference>
<evidence type="ECO:0000256" key="7">
    <source>
        <dbReference type="ARBA" id="ARBA00023157"/>
    </source>
</evidence>